<keyword evidence="2 4" id="KW-0328">Glycosyltransferase</keyword>
<evidence type="ECO:0000256" key="1">
    <source>
        <dbReference type="ARBA" id="ARBA00009995"/>
    </source>
</evidence>
<proteinExistence type="inferred from homology"/>
<dbReference type="InterPro" id="IPR002213">
    <property type="entry name" value="UDP_glucos_trans"/>
</dbReference>
<keyword evidence="3 4" id="KW-0808">Transferase</keyword>
<dbReference type="SUPFAM" id="SSF53756">
    <property type="entry name" value="UDP-Glycosyltransferase/glycogen phosphorylase"/>
    <property type="match status" value="1"/>
</dbReference>
<evidence type="ECO:0000313" key="7">
    <source>
        <dbReference type="Proteomes" id="UP001157418"/>
    </source>
</evidence>
<dbReference type="Proteomes" id="UP001157418">
    <property type="component" value="Unassembled WGS sequence"/>
</dbReference>
<accession>A0AAU9NQK8</accession>
<comment type="caution">
    <text evidence="6">The sequence shown here is derived from an EMBL/GenBank/DDBJ whole genome shotgun (WGS) entry which is preliminary data.</text>
</comment>
<dbReference type="EMBL" id="CAKMRJ010005412">
    <property type="protein sequence ID" value="CAH1440201.1"/>
    <property type="molecule type" value="Genomic_DNA"/>
</dbReference>
<comment type="similarity">
    <text evidence="1 4">Belongs to the UDP-glycosyltransferase family.</text>
</comment>
<evidence type="ECO:0000256" key="2">
    <source>
        <dbReference type="ARBA" id="ARBA00022676"/>
    </source>
</evidence>
<reference evidence="6 7" key="1">
    <citation type="submission" date="2022-01" db="EMBL/GenBank/DDBJ databases">
        <authorList>
            <person name="Xiong W."/>
            <person name="Schranz E."/>
        </authorList>
    </citation>
    <scope>NUCLEOTIDE SEQUENCE [LARGE SCALE GENOMIC DNA]</scope>
</reference>
<dbReference type="PANTHER" id="PTHR48048:SF30">
    <property type="entry name" value="GLYCOSYLTRANSFERASE"/>
    <property type="match status" value="1"/>
</dbReference>
<dbReference type="CDD" id="cd03784">
    <property type="entry name" value="GT1_Gtf-like"/>
    <property type="match status" value="1"/>
</dbReference>
<dbReference type="GO" id="GO:0035251">
    <property type="term" value="F:UDP-glucosyltransferase activity"/>
    <property type="evidence" value="ECO:0007669"/>
    <property type="project" value="InterPro"/>
</dbReference>
<keyword evidence="7" id="KW-1185">Reference proteome</keyword>
<dbReference type="EC" id="2.4.1.-" evidence="5"/>
<dbReference type="FunFam" id="3.40.50.2000:FF:000095">
    <property type="entry name" value="Glycosyltransferase"/>
    <property type="match status" value="1"/>
</dbReference>
<dbReference type="InterPro" id="IPR035595">
    <property type="entry name" value="UDP_glycos_trans_CS"/>
</dbReference>
<organism evidence="6 7">
    <name type="scientific">Lactuca virosa</name>
    <dbReference type="NCBI Taxonomy" id="75947"/>
    <lineage>
        <taxon>Eukaryota</taxon>
        <taxon>Viridiplantae</taxon>
        <taxon>Streptophyta</taxon>
        <taxon>Embryophyta</taxon>
        <taxon>Tracheophyta</taxon>
        <taxon>Spermatophyta</taxon>
        <taxon>Magnoliopsida</taxon>
        <taxon>eudicotyledons</taxon>
        <taxon>Gunneridae</taxon>
        <taxon>Pentapetalae</taxon>
        <taxon>asterids</taxon>
        <taxon>campanulids</taxon>
        <taxon>Asterales</taxon>
        <taxon>Asteraceae</taxon>
        <taxon>Cichorioideae</taxon>
        <taxon>Cichorieae</taxon>
        <taxon>Lactucinae</taxon>
        <taxon>Lactuca</taxon>
    </lineage>
</organism>
<evidence type="ECO:0000256" key="5">
    <source>
        <dbReference type="RuleBase" id="RU362057"/>
    </source>
</evidence>
<dbReference type="FunFam" id="3.40.50.2000:FF:000020">
    <property type="entry name" value="Glycosyltransferase"/>
    <property type="match status" value="1"/>
</dbReference>
<evidence type="ECO:0000313" key="6">
    <source>
        <dbReference type="EMBL" id="CAH1440201.1"/>
    </source>
</evidence>
<dbReference type="PROSITE" id="PS00375">
    <property type="entry name" value="UDPGT"/>
    <property type="match status" value="1"/>
</dbReference>
<dbReference type="Pfam" id="PF00201">
    <property type="entry name" value="UDPGT"/>
    <property type="match status" value="1"/>
</dbReference>
<evidence type="ECO:0000256" key="4">
    <source>
        <dbReference type="RuleBase" id="RU003718"/>
    </source>
</evidence>
<dbReference type="AlphaFoldDB" id="A0AAU9NQK8"/>
<dbReference type="Gene3D" id="3.40.50.2000">
    <property type="entry name" value="Glycogen Phosphorylase B"/>
    <property type="match status" value="2"/>
</dbReference>
<name>A0AAU9NQK8_9ASTR</name>
<protein>
    <recommendedName>
        <fullName evidence="5">Glycosyltransferase</fullName>
        <ecNumber evidence="5">2.4.1.-</ecNumber>
    </recommendedName>
</protein>
<sequence>MESIVLYPSPGMGHLISMVELGKLIHRHHPSFSIIVLTLIPSFNTGTTASYVRNISATFPAITFHHVPDIPLDPQLYSSMEAITIELSRLSTPNIKNALQSISLSSHITAFIIDFFCTHAMSVATNFNIPVYYFSTSSACCLQLLLNFPTLHGTTTRSFKDMNKLIHLPGIPPIPSSEMPDPLLDRTSTVYSYFLELSEHIHRSNGIIVNTFESLEPKAINVMTNSSYATDMHAPPVYGIGPLVAGDADGSHACLNWLDSQPSHSVVYLCFGSLGLFSSDQLKEIAIGLEMSGHRFLWVVRSPPSNNTEDRFLPLPEPDLNLLLPEGFLDRTKDRGFVVKNWVSQVAVLSHESVGGFVTHCGWNSVLEAVCAGVPMVAWPLYAEQRFNKVVLVEEMKLALPMDESDGGRVAATEVEKRVKQLMESEEGKAVRSMAMKRKEDAEKAMSDDGSSRVALSKLVASWLP</sequence>
<dbReference type="InterPro" id="IPR050481">
    <property type="entry name" value="UDP-glycosyltransf_plant"/>
</dbReference>
<dbReference type="PANTHER" id="PTHR48048">
    <property type="entry name" value="GLYCOSYLTRANSFERASE"/>
    <property type="match status" value="1"/>
</dbReference>
<gene>
    <name evidence="6" type="ORF">LVIROSA_LOCUS26355</name>
</gene>
<evidence type="ECO:0000256" key="3">
    <source>
        <dbReference type="ARBA" id="ARBA00022679"/>
    </source>
</evidence>